<reference evidence="2" key="1">
    <citation type="submission" date="2022-06" db="EMBL/GenBank/DDBJ databases">
        <authorList>
            <consortium name="SYNGENTA / RWTH Aachen University"/>
        </authorList>
    </citation>
    <scope>NUCLEOTIDE SEQUENCE</scope>
</reference>
<keyword evidence="3" id="KW-1185">Reference proteome</keyword>
<evidence type="ECO:0000313" key="2">
    <source>
        <dbReference type="EMBL" id="CAH7685131.1"/>
    </source>
</evidence>
<dbReference type="AlphaFoldDB" id="A0AAV0BFF3"/>
<comment type="caution">
    <text evidence="2">The sequence shown here is derived from an EMBL/GenBank/DDBJ whole genome shotgun (WGS) entry which is preliminary data.</text>
</comment>
<name>A0AAV0BFF3_PHAPC</name>
<feature type="region of interest" description="Disordered" evidence="1">
    <location>
        <begin position="52"/>
        <end position="77"/>
    </location>
</feature>
<proteinExistence type="predicted"/>
<dbReference type="EMBL" id="CALTRL010005709">
    <property type="protein sequence ID" value="CAH7685131.1"/>
    <property type="molecule type" value="Genomic_DNA"/>
</dbReference>
<evidence type="ECO:0000256" key="1">
    <source>
        <dbReference type="SAM" id="MobiDB-lite"/>
    </source>
</evidence>
<feature type="compositionally biased region" description="Acidic residues" evidence="1">
    <location>
        <begin position="53"/>
        <end position="72"/>
    </location>
</feature>
<evidence type="ECO:0000313" key="3">
    <source>
        <dbReference type="Proteomes" id="UP001153365"/>
    </source>
</evidence>
<protein>
    <submittedName>
        <fullName evidence="2">Uncharacterized protein</fullName>
    </submittedName>
</protein>
<accession>A0AAV0BFF3</accession>
<dbReference type="Proteomes" id="UP001153365">
    <property type="component" value="Unassembled WGS sequence"/>
</dbReference>
<sequence length="93" mass="10888">MELKMRNLLKEVYFSETGDIWKRVGVEREFVRPLKSLTTHILKLDIAYRPDSNFDEVDNNADDEGDSTDDCSEGEKRLENANRYGRRSIRLCC</sequence>
<organism evidence="2 3">
    <name type="scientific">Phakopsora pachyrhizi</name>
    <name type="common">Asian soybean rust disease fungus</name>
    <dbReference type="NCBI Taxonomy" id="170000"/>
    <lineage>
        <taxon>Eukaryota</taxon>
        <taxon>Fungi</taxon>
        <taxon>Dikarya</taxon>
        <taxon>Basidiomycota</taxon>
        <taxon>Pucciniomycotina</taxon>
        <taxon>Pucciniomycetes</taxon>
        <taxon>Pucciniales</taxon>
        <taxon>Phakopsoraceae</taxon>
        <taxon>Phakopsora</taxon>
    </lineage>
</organism>
<gene>
    <name evidence="2" type="ORF">PPACK8108_LOCUS19606</name>
</gene>